<evidence type="ECO:0000313" key="2">
    <source>
        <dbReference type="EMBL" id="KRY14229.1"/>
    </source>
</evidence>
<keyword evidence="3" id="KW-1185">Reference proteome</keyword>
<proteinExistence type="predicted"/>
<dbReference type="AlphaFoldDB" id="A0A0V0ZNQ2"/>
<evidence type="ECO:0000313" key="3">
    <source>
        <dbReference type="Proteomes" id="UP000054783"/>
    </source>
</evidence>
<reference evidence="2 3" key="1">
    <citation type="submission" date="2015-01" db="EMBL/GenBank/DDBJ databases">
        <title>Evolution of Trichinella species and genotypes.</title>
        <authorList>
            <person name="Korhonen P.K."/>
            <person name="Edoardo P."/>
            <person name="Giuseppe L.R."/>
            <person name="Gasser R.B."/>
        </authorList>
    </citation>
    <scope>NUCLEOTIDE SEQUENCE [LARGE SCALE GENOMIC DNA]</scope>
    <source>
        <strain evidence="2">ISS2496</strain>
    </source>
</reference>
<protein>
    <submittedName>
        <fullName evidence="2">Uncharacterized protein</fullName>
    </submittedName>
</protein>
<dbReference type="EMBL" id="JYDQ01000121">
    <property type="protein sequence ID" value="KRY14229.1"/>
    <property type="molecule type" value="Genomic_DNA"/>
</dbReference>
<accession>A0A0V0ZNQ2</accession>
<name>A0A0V0ZNQ2_9BILA</name>
<feature type="region of interest" description="Disordered" evidence="1">
    <location>
        <begin position="63"/>
        <end position="84"/>
    </location>
</feature>
<gene>
    <name evidence="2" type="ORF">T12_16810</name>
</gene>
<comment type="caution">
    <text evidence="2">The sequence shown here is derived from an EMBL/GenBank/DDBJ whole genome shotgun (WGS) entry which is preliminary data.</text>
</comment>
<dbReference type="Proteomes" id="UP000054783">
    <property type="component" value="Unassembled WGS sequence"/>
</dbReference>
<organism evidence="2 3">
    <name type="scientific">Trichinella patagoniensis</name>
    <dbReference type="NCBI Taxonomy" id="990121"/>
    <lineage>
        <taxon>Eukaryota</taxon>
        <taxon>Metazoa</taxon>
        <taxon>Ecdysozoa</taxon>
        <taxon>Nematoda</taxon>
        <taxon>Enoplea</taxon>
        <taxon>Dorylaimia</taxon>
        <taxon>Trichinellida</taxon>
        <taxon>Trichinellidae</taxon>
        <taxon>Trichinella</taxon>
    </lineage>
</organism>
<evidence type="ECO:0000256" key="1">
    <source>
        <dbReference type="SAM" id="MobiDB-lite"/>
    </source>
</evidence>
<feature type="compositionally biased region" description="Basic and acidic residues" evidence="1">
    <location>
        <begin position="67"/>
        <end position="84"/>
    </location>
</feature>
<sequence>MKQKQKKAVIAFVGYLLHHLDHLCSDVVLMMLLAECGQLQMVLCMVDDSTVMTIDSSNNLDISTRTSNDKNIEDSMKFTDDNNQ</sequence>